<dbReference type="SUPFAM" id="SSF55874">
    <property type="entry name" value="ATPase domain of HSP90 chaperone/DNA topoisomerase II/histidine kinase"/>
    <property type="match status" value="1"/>
</dbReference>
<dbReference type="InterPro" id="IPR011123">
    <property type="entry name" value="Y_Y_Y"/>
</dbReference>
<dbReference type="SMART" id="SM00388">
    <property type="entry name" value="HisKA"/>
    <property type="match status" value="1"/>
</dbReference>
<proteinExistence type="predicted"/>
<evidence type="ECO:0000256" key="3">
    <source>
        <dbReference type="ARBA" id="ARBA00022553"/>
    </source>
</evidence>
<evidence type="ECO:0000256" key="6">
    <source>
        <dbReference type="ARBA" id="ARBA00023015"/>
    </source>
</evidence>
<evidence type="ECO:0000256" key="10">
    <source>
        <dbReference type="SAM" id="Phobius"/>
    </source>
</evidence>
<dbReference type="InterPro" id="IPR004358">
    <property type="entry name" value="Sig_transdc_His_kin-like_C"/>
</dbReference>
<comment type="catalytic activity">
    <reaction evidence="1">
        <text>ATP + protein L-histidine = ADP + protein N-phospho-L-histidine.</text>
        <dbReference type="EC" id="2.7.13.3"/>
    </reaction>
</comment>
<dbReference type="Gene3D" id="2.130.10.10">
    <property type="entry name" value="YVTN repeat-like/Quinoprotein amine dehydrogenase"/>
    <property type="match status" value="2"/>
</dbReference>
<dbReference type="PANTHER" id="PTHR43547">
    <property type="entry name" value="TWO-COMPONENT HISTIDINE KINASE"/>
    <property type="match status" value="1"/>
</dbReference>
<dbReference type="Pfam" id="PF00072">
    <property type="entry name" value="Response_reg"/>
    <property type="match status" value="1"/>
</dbReference>
<dbReference type="Gene3D" id="1.10.10.60">
    <property type="entry name" value="Homeodomain-like"/>
    <property type="match status" value="1"/>
</dbReference>
<keyword evidence="5 14" id="KW-0418">Kinase</keyword>
<dbReference type="GO" id="GO:0000155">
    <property type="term" value="F:phosphorelay sensor kinase activity"/>
    <property type="evidence" value="ECO:0007669"/>
    <property type="project" value="InterPro"/>
</dbReference>
<dbReference type="InterPro" id="IPR009057">
    <property type="entry name" value="Homeodomain-like_sf"/>
</dbReference>
<evidence type="ECO:0000256" key="1">
    <source>
        <dbReference type="ARBA" id="ARBA00000085"/>
    </source>
</evidence>
<dbReference type="PROSITE" id="PS50109">
    <property type="entry name" value="HIS_KIN"/>
    <property type="match status" value="1"/>
</dbReference>
<dbReference type="InterPro" id="IPR011110">
    <property type="entry name" value="Reg_prop"/>
</dbReference>
<dbReference type="InterPro" id="IPR015943">
    <property type="entry name" value="WD40/YVTN_repeat-like_dom_sf"/>
</dbReference>
<dbReference type="PANTHER" id="PTHR43547:SF2">
    <property type="entry name" value="HYBRID SIGNAL TRANSDUCTION HISTIDINE KINASE C"/>
    <property type="match status" value="1"/>
</dbReference>
<evidence type="ECO:0000313" key="15">
    <source>
        <dbReference type="Proteomes" id="UP000184164"/>
    </source>
</evidence>
<dbReference type="InterPro" id="IPR011047">
    <property type="entry name" value="Quinoprotein_ADH-like_sf"/>
</dbReference>
<keyword evidence="7" id="KW-0238">DNA-binding</keyword>
<dbReference type="InterPro" id="IPR003661">
    <property type="entry name" value="HisK_dim/P_dom"/>
</dbReference>
<dbReference type="SMART" id="SM00448">
    <property type="entry name" value="REC"/>
    <property type="match status" value="1"/>
</dbReference>
<dbReference type="Pfam" id="PF12833">
    <property type="entry name" value="HTH_18"/>
    <property type="match status" value="1"/>
</dbReference>
<dbReference type="SMART" id="SM00342">
    <property type="entry name" value="HTH_ARAC"/>
    <property type="match status" value="1"/>
</dbReference>
<evidence type="ECO:0000256" key="8">
    <source>
        <dbReference type="ARBA" id="ARBA00023163"/>
    </source>
</evidence>
<dbReference type="InterPro" id="IPR001789">
    <property type="entry name" value="Sig_transdc_resp-reg_receiver"/>
</dbReference>
<dbReference type="InterPro" id="IPR003594">
    <property type="entry name" value="HATPase_dom"/>
</dbReference>
<evidence type="ECO:0000259" key="13">
    <source>
        <dbReference type="PROSITE" id="PS50110"/>
    </source>
</evidence>
<dbReference type="FunFam" id="3.30.565.10:FF:000006">
    <property type="entry name" value="Sensor histidine kinase WalK"/>
    <property type="match status" value="1"/>
</dbReference>
<keyword evidence="10" id="KW-0472">Membrane</keyword>
<name>A0A1M4V7I4_9BACT</name>
<dbReference type="Gene3D" id="3.30.565.10">
    <property type="entry name" value="Histidine kinase-like ATPase, C-terminal domain"/>
    <property type="match status" value="1"/>
</dbReference>
<dbReference type="SMART" id="SM00387">
    <property type="entry name" value="HATPase_c"/>
    <property type="match status" value="1"/>
</dbReference>
<feature type="domain" description="HTH araC/xylS-type" evidence="11">
    <location>
        <begin position="1264"/>
        <end position="1363"/>
    </location>
</feature>
<feature type="domain" description="Response regulatory" evidence="13">
    <location>
        <begin position="1117"/>
        <end position="1232"/>
    </location>
</feature>
<dbReference type="InterPro" id="IPR018060">
    <property type="entry name" value="HTH_AraC"/>
</dbReference>
<dbReference type="Pfam" id="PF07495">
    <property type="entry name" value="Y_Y_Y"/>
    <property type="match status" value="1"/>
</dbReference>
<dbReference type="SUPFAM" id="SSF50998">
    <property type="entry name" value="Quinoprotein alcohol dehydrogenase-like"/>
    <property type="match status" value="1"/>
</dbReference>
<dbReference type="OrthoDB" id="1116352at2"/>
<evidence type="ECO:0000256" key="5">
    <source>
        <dbReference type="ARBA" id="ARBA00022777"/>
    </source>
</evidence>
<evidence type="ECO:0000256" key="7">
    <source>
        <dbReference type="ARBA" id="ARBA00023125"/>
    </source>
</evidence>
<organism evidence="14 15">
    <name type="scientific">Mariniphaga anaerophila</name>
    <dbReference type="NCBI Taxonomy" id="1484053"/>
    <lineage>
        <taxon>Bacteria</taxon>
        <taxon>Pseudomonadati</taxon>
        <taxon>Bacteroidota</taxon>
        <taxon>Bacteroidia</taxon>
        <taxon>Marinilabiliales</taxon>
        <taxon>Prolixibacteraceae</taxon>
        <taxon>Mariniphaga</taxon>
    </lineage>
</organism>
<reference evidence="14 15" key="1">
    <citation type="submission" date="2016-11" db="EMBL/GenBank/DDBJ databases">
        <authorList>
            <person name="Jaros S."/>
            <person name="Januszkiewicz K."/>
            <person name="Wedrychowicz H."/>
        </authorList>
    </citation>
    <scope>NUCLEOTIDE SEQUENCE [LARGE SCALE GENOMIC DNA]</scope>
    <source>
        <strain evidence="14 15">DSM 26910</strain>
    </source>
</reference>
<dbReference type="Gene3D" id="2.60.40.10">
    <property type="entry name" value="Immunoglobulins"/>
    <property type="match status" value="1"/>
</dbReference>
<accession>A0A1M4V7I4</accession>
<dbReference type="GO" id="GO:0003700">
    <property type="term" value="F:DNA-binding transcription factor activity"/>
    <property type="evidence" value="ECO:0007669"/>
    <property type="project" value="InterPro"/>
</dbReference>
<keyword evidence="10" id="KW-0812">Transmembrane</keyword>
<protein>
    <recommendedName>
        <fullName evidence="2">histidine kinase</fullName>
        <ecNumber evidence="2">2.7.13.3</ecNumber>
    </recommendedName>
</protein>
<dbReference type="InterPro" id="IPR013783">
    <property type="entry name" value="Ig-like_fold"/>
</dbReference>
<dbReference type="EMBL" id="FQUM01000002">
    <property type="protein sequence ID" value="SHE64951.1"/>
    <property type="molecule type" value="Genomic_DNA"/>
</dbReference>
<keyword evidence="6" id="KW-0805">Transcription regulation</keyword>
<evidence type="ECO:0000259" key="11">
    <source>
        <dbReference type="PROSITE" id="PS01124"/>
    </source>
</evidence>
<dbReference type="CDD" id="cd17574">
    <property type="entry name" value="REC_OmpR"/>
    <property type="match status" value="1"/>
</dbReference>
<dbReference type="Gene3D" id="3.40.50.2300">
    <property type="match status" value="1"/>
</dbReference>
<dbReference type="PROSITE" id="PS01124">
    <property type="entry name" value="HTH_ARAC_FAMILY_2"/>
    <property type="match status" value="1"/>
</dbReference>
<feature type="domain" description="Histidine kinase" evidence="12">
    <location>
        <begin position="857"/>
        <end position="1072"/>
    </location>
</feature>
<dbReference type="SUPFAM" id="SSF46689">
    <property type="entry name" value="Homeodomain-like"/>
    <property type="match status" value="1"/>
</dbReference>
<feature type="modified residue" description="4-aspartylphosphate" evidence="9">
    <location>
        <position position="1165"/>
    </location>
</feature>
<dbReference type="EC" id="2.7.13.3" evidence="2"/>
<dbReference type="InterPro" id="IPR005467">
    <property type="entry name" value="His_kinase_dom"/>
</dbReference>
<keyword evidence="3 9" id="KW-0597">Phosphoprotein</keyword>
<dbReference type="GO" id="GO:0043565">
    <property type="term" value="F:sequence-specific DNA binding"/>
    <property type="evidence" value="ECO:0007669"/>
    <property type="project" value="InterPro"/>
</dbReference>
<keyword evidence="10" id="KW-1133">Transmembrane helix</keyword>
<dbReference type="Pfam" id="PF07494">
    <property type="entry name" value="Reg_prop"/>
    <property type="match status" value="1"/>
</dbReference>
<evidence type="ECO:0000313" key="14">
    <source>
        <dbReference type="EMBL" id="SHE64951.1"/>
    </source>
</evidence>
<evidence type="ECO:0000256" key="4">
    <source>
        <dbReference type="ARBA" id="ARBA00022679"/>
    </source>
</evidence>
<evidence type="ECO:0000259" key="12">
    <source>
        <dbReference type="PROSITE" id="PS50109"/>
    </source>
</evidence>
<dbReference type="SUPFAM" id="SSF63829">
    <property type="entry name" value="Calcium-dependent phosphotriesterase"/>
    <property type="match status" value="1"/>
</dbReference>
<dbReference type="InterPro" id="IPR036097">
    <property type="entry name" value="HisK_dim/P_sf"/>
</dbReference>
<dbReference type="CDD" id="cd00082">
    <property type="entry name" value="HisKA"/>
    <property type="match status" value="1"/>
</dbReference>
<dbReference type="Pfam" id="PF00512">
    <property type="entry name" value="HisKA"/>
    <property type="match status" value="1"/>
</dbReference>
<keyword evidence="15" id="KW-1185">Reference proteome</keyword>
<keyword evidence="4" id="KW-0808">Transferase</keyword>
<dbReference type="Gene3D" id="1.10.287.130">
    <property type="match status" value="1"/>
</dbReference>
<evidence type="ECO:0000256" key="9">
    <source>
        <dbReference type="PROSITE-ProRule" id="PRU00169"/>
    </source>
</evidence>
<gene>
    <name evidence="14" type="ORF">SAMN05444274_10212</name>
</gene>
<dbReference type="PROSITE" id="PS00041">
    <property type="entry name" value="HTH_ARAC_FAMILY_1"/>
    <property type="match status" value="1"/>
</dbReference>
<dbReference type="InterPro" id="IPR018062">
    <property type="entry name" value="HTH_AraC-typ_CS"/>
</dbReference>
<feature type="transmembrane region" description="Helical" evidence="10">
    <location>
        <begin position="803"/>
        <end position="822"/>
    </location>
</feature>
<dbReference type="Pfam" id="PF02518">
    <property type="entry name" value="HATPase_c"/>
    <property type="match status" value="1"/>
</dbReference>
<dbReference type="SUPFAM" id="SSF47384">
    <property type="entry name" value="Homodimeric domain of signal transducing histidine kinase"/>
    <property type="match status" value="1"/>
</dbReference>
<dbReference type="PRINTS" id="PR00344">
    <property type="entry name" value="BCTRLSENSOR"/>
</dbReference>
<dbReference type="PROSITE" id="PS50110">
    <property type="entry name" value="RESPONSE_REGULATORY"/>
    <property type="match status" value="1"/>
</dbReference>
<dbReference type="InterPro" id="IPR011006">
    <property type="entry name" value="CheY-like_superfamily"/>
</dbReference>
<dbReference type="SUPFAM" id="SSF52172">
    <property type="entry name" value="CheY-like"/>
    <property type="match status" value="1"/>
</dbReference>
<dbReference type="STRING" id="1484053.SAMN05444274_10212"/>
<sequence>MVRLKNTPYLIVFIYCNFVLLGYAQGQDYSNLFFNSLNSLNGLNSDVVNSVHQDKNGFLWFSTSEGIVRYDGYEFQSYKNYPDIGKLYGLNINAIESDKNGGIYICSDYGFYAFNNLLEPIFENLTSMLNGVVVSDVHLGNDGYIYIATDQGFYILNANNTEIKSIVPKEGNGLTTAIIKQIEEDNEGRIWAGSWQGGLLKLNPDKKSFTAYKIFNDKSAAVYKNTVVSLMIDSHGYMWAGTWSSGIYVLDIGSPDEVRVIKRFNSVPDDSRTIPGDIIHSMIEDEYNGIWIGTPEGVAVIRYPLTKNSKIIRFQYSKLPGDILVNEIKNVYRDREGLIWLCTKGGGVYYTHIEANDIEHIEIPDIDSRVKKQAVHAIAIDHENCFLFGVSSLGFVSYNTLTSKFHSYKQLPKYQTIANYIDLNTARAFLWDRDSALWIGTRYNGILKLESRTGQVTFINSTVHSESFTGREVSCLYSEPDGTVWACTENGLHRIHQGDNNEIFIEQVNFAESNLGVLGPMNFTGIIKRNDNYIVGSKAAGLFLLSPHKGDFEIKRWNGDKDLKVNTVYMDSKGRVWVGTCGNGLMLLDSNDSLINPYDANITLLGDVIYAINEDNYGNIWLTSNKGLARLSYKEGDTSVKSFSYLNGLQGNVFIPRAFFKDSDGIFSIGCFNGVYRFDPLKITTNQHKPSVVITEVLVEGEKYPYVQGQRNAIKLTHLKNDLNVVFSSLSYLFPEGNHFAYKMEGIDKSWKYVEANMRSANYSNLSPGNYVFKVKGSNSMGVWNDTPVEISVEVVRAFYKTWWAIAFYIIFALSVLFVFYWQRLKSIRVKQMLDIREIEKTESEKLHQFKLQFFTNISHELLTPLSILLSVIERIEERKDYSAELFGMMKRNTLNLNRLIRQLLSFRKVETGHMKIQLETINLSEFVECCAGNFRILAEKRKMKLVVDVQKGLKGIMDREKLEIIIHNLLSNAFRYTDSGREVCCVLKESEDKNYVTIVIKDSGKGIGENEMKNLFKRFYSSSTSGKTEDSGIGIGLNLTKSLVDLLGGNITVKSELGKGTEFLVELPVSEELIDATSLNKDETNLAYSMESGRDDIYVVEEERIQQFLKSHEPFTILVADDNDDFRKILVDSLRDNFKVLEVADGKNALKTVMTTHVDLIISDVMMPKLNGWELCQSIKSNLSISHVPVIIITAKTGDENRLEGYQVGADSYIEKPLNMRLLKVRIVSLLMQREKLKQAFSTGLNLVPDKIAITPIDEQFIEKAKRLVEKNLSNTEFSVKDLSKGLNASNSMLYRKMKNVLGLNPNEFIRSIRLGNAAKMLENSSFTISEVAFNCGFNDLSYFGSCFKKKYGATPSEYQNGQKQF</sequence>
<dbReference type="InterPro" id="IPR036890">
    <property type="entry name" value="HATPase_C_sf"/>
</dbReference>
<dbReference type="Proteomes" id="UP000184164">
    <property type="component" value="Unassembled WGS sequence"/>
</dbReference>
<keyword evidence="8" id="KW-0804">Transcription</keyword>
<evidence type="ECO:0000256" key="2">
    <source>
        <dbReference type="ARBA" id="ARBA00012438"/>
    </source>
</evidence>